<evidence type="ECO:0000256" key="7">
    <source>
        <dbReference type="ARBA" id="ARBA00023224"/>
    </source>
</evidence>
<name>A0A6M8FBK7_9GAMM</name>
<comment type="subcellular location">
    <subcellularLocation>
        <location evidence="1">Cell inner membrane</location>
        <topology evidence="1">Multi-pass membrane protein</topology>
    </subcellularLocation>
</comment>
<protein>
    <submittedName>
        <fullName evidence="13">Methyl-accepting chemotaxis protein</fullName>
    </submittedName>
</protein>
<dbReference type="EMBL" id="CP053697">
    <property type="protein sequence ID" value="QKE63573.1"/>
    <property type="molecule type" value="Genomic_DNA"/>
</dbReference>
<dbReference type="FunFam" id="1.10.287.950:FF:000001">
    <property type="entry name" value="Methyl-accepting chemotaxis sensory transducer"/>
    <property type="match status" value="1"/>
</dbReference>
<dbReference type="RefSeq" id="WP_173207309.1">
    <property type="nucleotide sequence ID" value="NZ_CP053697.2"/>
</dbReference>
<dbReference type="AlphaFoldDB" id="A0A6M8FBK7"/>
<reference evidence="13" key="1">
    <citation type="submission" date="2020-07" db="EMBL/GenBank/DDBJ databases">
        <title>Nitrate ammonifying Pseudomonas campi sp. nov. isolated from German agricultural grassland.</title>
        <authorList>
            <person name="Timsy T."/>
            <person name="Ulrich A."/>
            <person name="Spanner T."/>
            <person name="Foesel B."/>
            <person name="Kolb S."/>
            <person name="Horn M.A."/>
            <person name="Behrendt U."/>
        </authorList>
    </citation>
    <scope>NUCLEOTIDE SEQUENCE</scope>
    <source>
        <strain evidence="13">S1-A32-2</strain>
    </source>
</reference>
<evidence type="ECO:0000256" key="10">
    <source>
        <dbReference type="SAM" id="Phobius"/>
    </source>
</evidence>
<evidence type="ECO:0000256" key="6">
    <source>
        <dbReference type="ARBA" id="ARBA00023136"/>
    </source>
</evidence>
<evidence type="ECO:0000256" key="8">
    <source>
        <dbReference type="ARBA" id="ARBA00029447"/>
    </source>
</evidence>
<evidence type="ECO:0000256" key="4">
    <source>
        <dbReference type="ARBA" id="ARBA00022692"/>
    </source>
</evidence>
<keyword evidence="4 10" id="KW-0812">Transmembrane</keyword>
<sequence>MKKANNTGIIQIAVIAVTFAGLLYTFLAMRQAATDAEKVAERRYHSYLLADELRQSSDDLTRLGRTYVVTADPEYERQYLRILDIRNGKAPRPQDYHRIYWDFVAAGEAQPRPNGATESLQDLMVKAGFSDSEFAKLKEAQANSDGLVQLEVKAMNAVKGKFADDQGNYTVTAEPDLEMARNLVHSPEYHQFKAQIMKPLDAFFVQVEERTKAEVEVAEDALSTAQNLFVAVLILLIGQVALLIYLGRQQTLAQLGAKPEVLERVLNEIASGNLGVSIPPAAEDSALGRTRMMNDRLKALIGAVSATGERLVSAVGQIAQVVEDTAARANQQNEMTDLVATAVHEMGLTVQEIARNAGGAAQASQNAQEEASQASKAVKQSTTQIERMATDIGSAAKAVGELAEQVASIDQVLAVIRGISEQTNLLALNAAIEAARAGEMGRGFAVVADEVRTLAGRTQGSTDEIQQMIQRLKTGAEAAVSSMRAGHEATRSGVEASQSTNQSLGAIAEQIGHISDLNHQVATATEEQSSVTEEINRNVQGIADLAHSTVNDTQRCQADCQTLRNLSVDLSKQMASFRL</sequence>
<dbReference type="Gene3D" id="1.10.287.950">
    <property type="entry name" value="Methyl-accepting chemotaxis protein"/>
    <property type="match status" value="1"/>
</dbReference>
<evidence type="ECO:0000256" key="1">
    <source>
        <dbReference type="ARBA" id="ARBA00004429"/>
    </source>
</evidence>
<feature type="domain" description="Methyl-accepting transducer" evidence="11">
    <location>
        <begin position="307"/>
        <end position="543"/>
    </location>
</feature>
<keyword evidence="7 9" id="KW-0807">Transducer</keyword>
<evidence type="ECO:0000259" key="11">
    <source>
        <dbReference type="PROSITE" id="PS50111"/>
    </source>
</evidence>
<evidence type="ECO:0000259" key="12">
    <source>
        <dbReference type="PROSITE" id="PS50192"/>
    </source>
</evidence>
<comment type="similarity">
    <text evidence="8">Belongs to the methyl-accepting chemotaxis (MCP) protein family.</text>
</comment>
<feature type="transmembrane region" description="Helical" evidence="10">
    <location>
        <begin position="7"/>
        <end position="27"/>
    </location>
</feature>
<accession>A0A6M8FBK7</accession>
<keyword evidence="6 10" id="KW-0472">Membrane</keyword>
<dbReference type="PANTHER" id="PTHR32089">
    <property type="entry name" value="METHYL-ACCEPTING CHEMOTAXIS PROTEIN MCPB"/>
    <property type="match status" value="1"/>
</dbReference>
<dbReference type="PROSITE" id="PS50111">
    <property type="entry name" value="CHEMOTAXIS_TRANSDUC_2"/>
    <property type="match status" value="1"/>
</dbReference>
<feature type="domain" description="T-SNARE coiled-coil homology" evidence="12">
    <location>
        <begin position="494"/>
        <end position="556"/>
    </location>
</feature>
<keyword evidence="2" id="KW-0145">Chemotaxis</keyword>
<keyword evidence="5 10" id="KW-1133">Transmembrane helix</keyword>
<dbReference type="Pfam" id="PF00015">
    <property type="entry name" value="MCPsignal"/>
    <property type="match status" value="1"/>
</dbReference>
<keyword evidence="3" id="KW-0997">Cell inner membrane</keyword>
<keyword evidence="14" id="KW-1185">Reference proteome</keyword>
<dbReference type="GO" id="GO:0006935">
    <property type="term" value="P:chemotaxis"/>
    <property type="evidence" value="ECO:0007669"/>
    <property type="project" value="UniProtKB-KW"/>
</dbReference>
<evidence type="ECO:0000313" key="13">
    <source>
        <dbReference type="EMBL" id="QKE63573.1"/>
    </source>
</evidence>
<evidence type="ECO:0000256" key="3">
    <source>
        <dbReference type="ARBA" id="ARBA00022519"/>
    </source>
</evidence>
<dbReference type="GO" id="GO:0005886">
    <property type="term" value="C:plasma membrane"/>
    <property type="evidence" value="ECO:0007669"/>
    <property type="project" value="UniProtKB-SubCell"/>
</dbReference>
<evidence type="ECO:0000256" key="5">
    <source>
        <dbReference type="ARBA" id="ARBA00022989"/>
    </source>
</evidence>
<dbReference type="PROSITE" id="PS50192">
    <property type="entry name" value="T_SNARE"/>
    <property type="match status" value="1"/>
</dbReference>
<organism evidence="13 14">
    <name type="scientific">Aquipseudomonas campi</name>
    <dbReference type="NCBI Taxonomy" id="2731681"/>
    <lineage>
        <taxon>Bacteria</taxon>
        <taxon>Pseudomonadati</taxon>
        <taxon>Pseudomonadota</taxon>
        <taxon>Gammaproteobacteria</taxon>
        <taxon>Pseudomonadales</taxon>
        <taxon>Pseudomonadaceae</taxon>
        <taxon>Aquipseudomonas</taxon>
    </lineage>
</organism>
<dbReference type="PANTHER" id="PTHR32089:SF112">
    <property type="entry name" value="LYSOZYME-LIKE PROTEIN-RELATED"/>
    <property type="match status" value="1"/>
</dbReference>
<dbReference type="Proteomes" id="UP000501379">
    <property type="component" value="Chromosome"/>
</dbReference>
<evidence type="ECO:0000256" key="2">
    <source>
        <dbReference type="ARBA" id="ARBA00022500"/>
    </source>
</evidence>
<keyword evidence="3" id="KW-1003">Cell membrane</keyword>
<dbReference type="SUPFAM" id="SSF58104">
    <property type="entry name" value="Methyl-accepting chemotaxis protein (MCP) signaling domain"/>
    <property type="match status" value="1"/>
</dbReference>
<dbReference type="KEGG" id="pcam:HNE05_09455"/>
<dbReference type="CDD" id="cd11386">
    <property type="entry name" value="MCP_signal"/>
    <property type="match status" value="1"/>
</dbReference>
<dbReference type="InterPro" id="IPR004089">
    <property type="entry name" value="MCPsignal_dom"/>
</dbReference>
<gene>
    <name evidence="13" type="ORF">HNE05_09455</name>
</gene>
<evidence type="ECO:0000313" key="14">
    <source>
        <dbReference type="Proteomes" id="UP000501379"/>
    </source>
</evidence>
<dbReference type="SMART" id="SM00283">
    <property type="entry name" value="MA"/>
    <property type="match status" value="1"/>
</dbReference>
<dbReference type="GO" id="GO:0007165">
    <property type="term" value="P:signal transduction"/>
    <property type="evidence" value="ECO:0007669"/>
    <property type="project" value="UniProtKB-KW"/>
</dbReference>
<dbReference type="InterPro" id="IPR000727">
    <property type="entry name" value="T_SNARE_dom"/>
</dbReference>
<evidence type="ECO:0000256" key="9">
    <source>
        <dbReference type="PROSITE-ProRule" id="PRU00284"/>
    </source>
</evidence>
<proteinExistence type="inferred from homology"/>